<organism evidence="1">
    <name type="scientific">Anguilla anguilla</name>
    <name type="common">European freshwater eel</name>
    <name type="synonym">Muraena anguilla</name>
    <dbReference type="NCBI Taxonomy" id="7936"/>
    <lineage>
        <taxon>Eukaryota</taxon>
        <taxon>Metazoa</taxon>
        <taxon>Chordata</taxon>
        <taxon>Craniata</taxon>
        <taxon>Vertebrata</taxon>
        <taxon>Euteleostomi</taxon>
        <taxon>Actinopterygii</taxon>
        <taxon>Neopterygii</taxon>
        <taxon>Teleostei</taxon>
        <taxon>Anguilliformes</taxon>
        <taxon>Anguillidae</taxon>
        <taxon>Anguilla</taxon>
    </lineage>
</organism>
<dbReference type="AlphaFoldDB" id="A0A0E9TH16"/>
<protein>
    <submittedName>
        <fullName evidence="1">Uncharacterized protein</fullName>
    </submittedName>
</protein>
<reference evidence="1" key="1">
    <citation type="submission" date="2014-11" db="EMBL/GenBank/DDBJ databases">
        <authorList>
            <person name="Amaro Gonzalez C."/>
        </authorList>
    </citation>
    <scope>NUCLEOTIDE SEQUENCE</scope>
</reference>
<name>A0A0E9TH16_ANGAN</name>
<reference evidence="1" key="2">
    <citation type="journal article" date="2015" name="Fish Shellfish Immunol.">
        <title>Early steps in the European eel (Anguilla anguilla)-Vibrio vulnificus interaction in the gills: Role of the RtxA13 toxin.</title>
        <authorList>
            <person name="Callol A."/>
            <person name="Pajuelo D."/>
            <person name="Ebbesson L."/>
            <person name="Teles M."/>
            <person name="MacKenzie S."/>
            <person name="Amaro C."/>
        </authorList>
    </citation>
    <scope>NUCLEOTIDE SEQUENCE</scope>
</reference>
<proteinExistence type="predicted"/>
<dbReference type="EMBL" id="GBXM01055706">
    <property type="protein sequence ID" value="JAH52871.1"/>
    <property type="molecule type" value="Transcribed_RNA"/>
</dbReference>
<evidence type="ECO:0000313" key="1">
    <source>
        <dbReference type="EMBL" id="JAH52871.1"/>
    </source>
</evidence>
<sequence>MVCVFPCLTDVVMVVLHPFMRHHVTGCQDLVPDRGAHHTEDQCLRRTSQIAAPCF</sequence>
<accession>A0A0E9TH16</accession>